<keyword evidence="10" id="KW-1185">Reference proteome</keyword>
<dbReference type="PANTHER" id="PTHR11142:SF0">
    <property type="entry name" value="TRNA PSEUDOURIDINE SYNTHASE-LIKE 1"/>
    <property type="match status" value="1"/>
</dbReference>
<comment type="caution">
    <text evidence="9">The sequence shown here is derived from an EMBL/GenBank/DDBJ whole genome shotgun (WGS) entry which is preliminary data.</text>
</comment>
<dbReference type="EMBL" id="PTJE01000001">
    <property type="protein sequence ID" value="PPK96236.1"/>
    <property type="molecule type" value="Genomic_DNA"/>
</dbReference>
<dbReference type="PIRSF" id="PIRSF001430">
    <property type="entry name" value="tRNA_psdUrid_synth"/>
    <property type="match status" value="1"/>
</dbReference>
<dbReference type="SUPFAM" id="SSF55120">
    <property type="entry name" value="Pseudouridine synthase"/>
    <property type="match status" value="1"/>
</dbReference>
<accession>A0A2S6IQ56</accession>
<evidence type="ECO:0000256" key="4">
    <source>
        <dbReference type="HAMAP-Rule" id="MF_00171"/>
    </source>
</evidence>
<evidence type="ECO:0000256" key="7">
    <source>
        <dbReference type="RuleBase" id="RU003792"/>
    </source>
</evidence>
<dbReference type="AlphaFoldDB" id="A0A2S6IQ56"/>
<evidence type="ECO:0000256" key="1">
    <source>
        <dbReference type="ARBA" id="ARBA00009375"/>
    </source>
</evidence>
<keyword evidence="2 4" id="KW-0819">tRNA processing</keyword>
<feature type="domain" description="Pseudouridine synthase I TruA alpha/beta" evidence="8">
    <location>
        <begin position="157"/>
        <end position="264"/>
    </location>
</feature>
<feature type="binding site" evidence="4 6">
    <location>
        <position position="124"/>
    </location>
    <ligand>
        <name>substrate</name>
    </ligand>
</feature>
<evidence type="ECO:0000313" key="9">
    <source>
        <dbReference type="EMBL" id="PPK96236.1"/>
    </source>
</evidence>
<keyword evidence="3 4" id="KW-0413">Isomerase</keyword>
<dbReference type="OrthoDB" id="9811823at2"/>
<dbReference type="GO" id="GO:0031119">
    <property type="term" value="P:tRNA pseudouridine synthesis"/>
    <property type="evidence" value="ECO:0007669"/>
    <property type="project" value="UniProtKB-UniRule"/>
</dbReference>
<dbReference type="GO" id="GO:0003723">
    <property type="term" value="F:RNA binding"/>
    <property type="evidence" value="ECO:0007669"/>
    <property type="project" value="InterPro"/>
</dbReference>
<name>A0A2S6IQ56_9FLAO</name>
<dbReference type="InterPro" id="IPR020094">
    <property type="entry name" value="TruA/RsuA/RluB/E/F_N"/>
</dbReference>
<gene>
    <name evidence="4" type="primary">truA</name>
    <name evidence="9" type="ORF">LY01_00050</name>
</gene>
<evidence type="ECO:0000256" key="5">
    <source>
        <dbReference type="PIRSR" id="PIRSR001430-1"/>
    </source>
</evidence>
<evidence type="ECO:0000313" key="10">
    <source>
        <dbReference type="Proteomes" id="UP000239002"/>
    </source>
</evidence>
<dbReference type="Pfam" id="PF01416">
    <property type="entry name" value="PseudoU_synth_1"/>
    <property type="match status" value="1"/>
</dbReference>
<reference evidence="9 10" key="1">
    <citation type="submission" date="2018-02" db="EMBL/GenBank/DDBJ databases">
        <title>Genomic Encyclopedia of Archaeal and Bacterial Type Strains, Phase II (KMG-II): from individual species to whole genera.</title>
        <authorList>
            <person name="Goeker M."/>
        </authorList>
    </citation>
    <scope>NUCLEOTIDE SEQUENCE [LARGE SCALE GENOMIC DNA]</scope>
    <source>
        <strain evidence="9 10">DSM 16809</strain>
    </source>
</reference>
<dbReference type="RefSeq" id="WP_104513815.1">
    <property type="nucleotide sequence ID" value="NZ_MQVW01000022.1"/>
</dbReference>
<comment type="subunit">
    <text evidence="4">Homodimer.</text>
</comment>
<dbReference type="PANTHER" id="PTHR11142">
    <property type="entry name" value="PSEUDOURIDYLATE SYNTHASE"/>
    <property type="match status" value="1"/>
</dbReference>
<dbReference type="Gene3D" id="3.30.70.580">
    <property type="entry name" value="Pseudouridine synthase I, catalytic domain, N-terminal subdomain"/>
    <property type="match status" value="1"/>
</dbReference>
<evidence type="ECO:0000256" key="3">
    <source>
        <dbReference type="ARBA" id="ARBA00023235"/>
    </source>
</evidence>
<evidence type="ECO:0000256" key="6">
    <source>
        <dbReference type="PIRSR" id="PIRSR001430-2"/>
    </source>
</evidence>
<dbReference type="InterPro" id="IPR020103">
    <property type="entry name" value="PsdUridine_synth_cat_dom_sf"/>
</dbReference>
<dbReference type="InterPro" id="IPR020095">
    <property type="entry name" value="PsdUridine_synth_TruA_C"/>
</dbReference>
<comment type="function">
    <text evidence="4">Formation of pseudouridine at positions 38, 39 and 40 in the anticodon stem and loop of transfer RNAs.</text>
</comment>
<sequence>MNPGPFAQHRRQFFLIKMQYLGFRFHGWQKQPNNIPTVEHMVTRTLRYVLDHSNFKILAAGRTDAKVSVNEAWIELFLDASEELEMEQFLIDFNQNLPSDIRALAVQKTDKNFNVIQAPKVKEYIYLFSHGEKFHPFCASMMVYMKESLDIDIMMQAARLFEGTHDFWSYTYKPTETTITTSTIESCFIEKNELFTANFFPEESFVFRVKGEGFKRHQVRLMVGMLFDLGMHKLTLDEFKETLEGSKKIHLSHIAPPSGLMLYKTELK</sequence>
<dbReference type="InterPro" id="IPR001406">
    <property type="entry name" value="PsdUridine_synth_TruA"/>
</dbReference>
<dbReference type="HAMAP" id="MF_00171">
    <property type="entry name" value="TruA"/>
    <property type="match status" value="1"/>
</dbReference>
<comment type="caution">
    <text evidence="4">Lacks conserved residue(s) required for the propagation of feature annotation.</text>
</comment>
<protein>
    <recommendedName>
        <fullName evidence="4">tRNA pseudouridine synthase A</fullName>
        <ecNumber evidence="4">5.4.99.12</ecNumber>
    </recommendedName>
    <alternativeName>
        <fullName evidence="4">tRNA pseudouridine(38-40) synthase</fullName>
    </alternativeName>
    <alternativeName>
        <fullName evidence="4">tRNA pseudouridylate synthase I</fullName>
    </alternativeName>
    <alternativeName>
        <fullName evidence="4">tRNA-uridine isomerase I</fullName>
    </alternativeName>
</protein>
<proteinExistence type="inferred from homology"/>
<dbReference type="Proteomes" id="UP000239002">
    <property type="component" value="Unassembled WGS sequence"/>
</dbReference>
<comment type="similarity">
    <text evidence="1 4 7">Belongs to the tRNA pseudouridine synthase TruA family.</text>
</comment>
<dbReference type="EC" id="5.4.99.12" evidence="4"/>
<dbReference type="GO" id="GO:0160147">
    <property type="term" value="F:tRNA pseudouridine(38-40) synthase activity"/>
    <property type="evidence" value="ECO:0007669"/>
    <property type="project" value="UniProtKB-EC"/>
</dbReference>
<evidence type="ECO:0000256" key="2">
    <source>
        <dbReference type="ARBA" id="ARBA00022694"/>
    </source>
</evidence>
<evidence type="ECO:0000259" key="8">
    <source>
        <dbReference type="Pfam" id="PF01416"/>
    </source>
</evidence>
<feature type="active site" description="Nucleophile" evidence="4 5">
    <location>
        <position position="64"/>
    </location>
</feature>
<dbReference type="Gene3D" id="3.30.70.660">
    <property type="entry name" value="Pseudouridine synthase I, catalytic domain, C-terminal subdomain"/>
    <property type="match status" value="1"/>
</dbReference>
<dbReference type="InterPro" id="IPR020097">
    <property type="entry name" value="PsdUridine_synth_TruA_a/b_dom"/>
</dbReference>
<organism evidence="9 10">
    <name type="scientific">Nonlabens xylanidelens</name>
    <dbReference type="NCBI Taxonomy" id="191564"/>
    <lineage>
        <taxon>Bacteria</taxon>
        <taxon>Pseudomonadati</taxon>
        <taxon>Bacteroidota</taxon>
        <taxon>Flavobacteriia</taxon>
        <taxon>Flavobacteriales</taxon>
        <taxon>Flavobacteriaceae</taxon>
        <taxon>Nonlabens</taxon>
    </lineage>
</organism>
<comment type="catalytic activity">
    <reaction evidence="4 7">
        <text>uridine(38/39/40) in tRNA = pseudouridine(38/39/40) in tRNA</text>
        <dbReference type="Rhea" id="RHEA:22376"/>
        <dbReference type="Rhea" id="RHEA-COMP:10085"/>
        <dbReference type="Rhea" id="RHEA-COMP:10087"/>
        <dbReference type="ChEBI" id="CHEBI:65314"/>
        <dbReference type="ChEBI" id="CHEBI:65315"/>
        <dbReference type="EC" id="5.4.99.12"/>
    </reaction>
</comment>